<dbReference type="Pfam" id="PF00085">
    <property type="entry name" value="Thioredoxin"/>
    <property type="match status" value="1"/>
</dbReference>
<dbReference type="EMBL" id="VSSQ01038742">
    <property type="protein sequence ID" value="MPM91716.1"/>
    <property type="molecule type" value="Genomic_DNA"/>
</dbReference>
<keyword evidence="1" id="KW-0813">Transport</keyword>
<feature type="transmembrane region" description="Helical" evidence="5">
    <location>
        <begin position="138"/>
        <end position="156"/>
    </location>
</feature>
<evidence type="ECO:0000256" key="4">
    <source>
        <dbReference type="ARBA" id="ARBA00023284"/>
    </source>
</evidence>
<dbReference type="CDD" id="cd02947">
    <property type="entry name" value="TRX_family"/>
    <property type="match status" value="1"/>
</dbReference>
<evidence type="ECO:0000256" key="5">
    <source>
        <dbReference type="SAM" id="Phobius"/>
    </source>
</evidence>
<keyword evidence="5" id="KW-0472">Membrane</keyword>
<gene>
    <name evidence="7" type="ORF">SDC9_138848</name>
</gene>
<dbReference type="AlphaFoldDB" id="A0A645DQY4"/>
<dbReference type="InterPro" id="IPR036249">
    <property type="entry name" value="Thioredoxin-like_sf"/>
</dbReference>
<keyword evidence="3" id="KW-1015">Disulfide bond</keyword>
<evidence type="ECO:0000259" key="6">
    <source>
        <dbReference type="PROSITE" id="PS51352"/>
    </source>
</evidence>
<protein>
    <recommendedName>
        <fullName evidence="6">Thioredoxin domain-containing protein</fullName>
    </recommendedName>
</protein>
<dbReference type="PROSITE" id="PS51352">
    <property type="entry name" value="THIOREDOXIN_2"/>
    <property type="match status" value="1"/>
</dbReference>
<keyword evidence="5" id="KW-1133">Transmembrane helix</keyword>
<sequence>MNVALFEKTIQSSKKPLVIDLWAPWCGPCKAMNPLLEEVKKTYAGKVDVMKINSDESQDLLAKLNVVGIPTLLAYVEGKQVYRKTGMHSSAALNGLFSQLAEGKQDLQVSTLTPFARIFRALLGVGLVVAGYYTSISWLFYLAGAVVIFSSFYDRCPIYKAVKAKLSTLFKK</sequence>
<dbReference type="Pfam" id="PF11127">
    <property type="entry name" value="YgaP-like_TM"/>
    <property type="match status" value="1"/>
</dbReference>
<dbReference type="PANTHER" id="PTHR45663:SF11">
    <property type="entry name" value="GEO12009P1"/>
    <property type="match status" value="1"/>
</dbReference>
<keyword evidence="5" id="KW-0812">Transmembrane</keyword>
<dbReference type="GO" id="GO:0045454">
    <property type="term" value="P:cell redox homeostasis"/>
    <property type="evidence" value="ECO:0007669"/>
    <property type="project" value="TreeGrafter"/>
</dbReference>
<name>A0A645DQY4_9ZZZZ</name>
<feature type="domain" description="Thioredoxin" evidence="6">
    <location>
        <begin position="1"/>
        <end position="102"/>
    </location>
</feature>
<evidence type="ECO:0000313" key="7">
    <source>
        <dbReference type="EMBL" id="MPM91716.1"/>
    </source>
</evidence>
<keyword evidence="4" id="KW-0676">Redox-active center</keyword>
<evidence type="ECO:0000256" key="1">
    <source>
        <dbReference type="ARBA" id="ARBA00022448"/>
    </source>
</evidence>
<accession>A0A645DQY4</accession>
<dbReference type="NCBIfam" id="TIGR01068">
    <property type="entry name" value="thioredoxin"/>
    <property type="match status" value="1"/>
</dbReference>
<dbReference type="PRINTS" id="PR00421">
    <property type="entry name" value="THIOREDOXIN"/>
</dbReference>
<dbReference type="GO" id="GO:0015035">
    <property type="term" value="F:protein-disulfide reductase activity"/>
    <property type="evidence" value="ECO:0007669"/>
    <property type="project" value="InterPro"/>
</dbReference>
<comment type="caution">
    <text evidence="7">The sequence shown here is derived from an EMBL/GenBank/DDBJ whole genome shotgun (WGS) entry which is preliminary data.</text>
</comment>
<evidence type="ECO:0000256" key="2">
    <source>
        <dbReference type="ARBA" id="ARBA00022982"/>
    </source>
</evidence>
<dbReference type="PANTHER" id="PTHR45663">
    <property type="entry name" value="GEO12009P1"/>
    <property type="match status" value="1"/>
</dbReference>
<proteinExistence type="predicted"/>
<evidence type="ECO:0000256" key="3">
    <source>
        <dbReference type="ARBA" id="ARBA00023157"/>
    </source>
</evidence>
<dbReference type="Gene3D" id="3.40.30.10">
    <property type="entry name" value="Glutaredoxin"/>
    <property type="match status" value="1"/>
</dbReference>
<dbReference type="InterPro" id="IPR013766">
    <property type="entry name" value="Thioredoxin_domain"/>
</dbReference>
<dbReference type="InterPro" id="IPR021309">
    <property type="entry name" value="YgaP-like_TM"/>
</dbReference>
<dbReference type="GO" id="GO:0005829">
    <property type="term" value="C:cytosol"/>
    <property type="evidence" value="ECO:0007669"/>
    <property type="project" value="TreeGrafter"/>
</dbReference>
<dbReference type="InterPro" id="IPR017937">
    <property type="entry name" value="Thioredoxin_CS"/>
</dbReference>
<keyword evidence="2" id="KW-0249">Electron transport</keyword>
<organism evidence="7">
    <name type="scientific">bioreactor metagenome</name>
    <dbReference type="NCBI Taxonomy" id="1076179"/>
    <lineage>
        <taxon>unclassified sequences</taxon>
        <taxon>metagenomes</taxon>
        <taxon>ecological metagenomes</taxon>
    </lineage>
</organism>
<dbReference type="InterPro" id="IPR005746">
    <property type="entry name" value="Thioredoxin"/>
</dbReference>
<dbReference type="SUPFAM" id="SSF52833">
    <property type="entry name" value="Thioredoxin-like"/>
    <property type="match status" value="1"/>
</dbReference>
<reference evidence="7" key="1">
    <citation type="submission" date="2019-08" db="EMBL/GenBank/DDBJ databases">
        <authorList>
            <person name="Kucharzyk K."/>
            <person name="Murdoch R.W."/>
            <person name="Higgins S."/>
            <person name="Loffler F."/>
        </authorList>
    </citation>
    <scope>NUCLEOTIDE SEQUENCE</scope>
</reference>
<dbReference type="PROSITE" id="PS00194">
    <property type="entry name" value="THIOREDOXIN_1"/>
    <property type="match status" value="1"/>
</dbReference>